<keyword evidence="7 10" id="KW-0472">Membrane</keyword>
<dbReference type="Proteomes" id="UP001163293">
    <property type="component" value="Chromosome"/>
</dbReference>
<dbReference type="PRINTS" id="PR00783">
    <property type="entry name" value="MINTRINSICP"/>
</dbReference>
<dbReference type="GO" id="GO:0015250">
    <property type="term" value="F:water channel activity"/>
    <property type="evidence" value="ECO:0007669"/>
    <property type="project" value="TreeGrafter"/>
</dbReference>
<feature type="transmembrane region" description="Helical" evidence="10">
    <location>
        <begin position="217"/>
        <end position="235"/>
    </location>
</feature>
<feature type="transmembrane region" description="Helical" evidence="10">
    <location>
        <begin position="142"/>
        <end position="163"/>
    </location>
</feature>
<dbReference type="EMBL" id="CP101185">
    <property type="protein sequence ID" value="UYV96166.1"/>
    <property type="molecule type" value="Genomic_DNA"/>
</dbReference>
<dbReference type="InterPro" id="IPR034294">
    <property type="entry name" value="Aquaporin_transptr"/>
</dbReference>
<dbReference type="Gene3D" id="1.20.1080.10">
    <property type="entry name" value="Glycerol uptake facilitator protein"/>
    <property type="match status" value="1"/>
</dbReference>
<comment type="similarity">
    <text evidence="2 8">Belongs to the MIP/aquaporin (TC 1.A.8) family.</text>
</comment>
<evidence type="ECO:0000256" key="10">
    <source>
        <dbReference type="SAM" id="Phobius"/>
    </source>
</evidence>
<organism evidence="11 12">
    <name type="scientific">Paenarthrobacter ureafaciens</name>
    <dbReference type="NCBI Taxonomy" id="37931"/>
    <lineage>
        <taxon>Bacteria</taxon>
        <taxon>Bacillati</taxon>
        <taxon>Actinomycetota</taxon>
        <taxon>Actinomycetes</taxon>
        <taxon>Micrococcales</taxon>
        <taxon>Micrococcaceae</taxon>
        <taxon>Paenarthrobacter</taxon>
    </lineage>
</organism>
<dbReference type="InterPro" id="IPR000425">
    <property type="entry name" value="MIP"/>
</dbReference>
<evidence type="ECO:0000256" key="1">
    <source>
        <dbReference type="ARBA" id="ARBA00004651"/>
    </source>
</evidence>
<feature type="transmembrane region" description="Helical" evidence="10">
    <location>
        <begin position="46"/>
        <end position="66"/>
    </location>
</feature>
<feature type="compositionally biased region" description="Low complexity" evidence="9">
    <location>
        <begin position="259"/>
        <end position="277"/>
    </location>
</feature>
<sequence length="301" mass="29814">MTSSVQATAEHPPGLIARLGAEALGTMFLVLVAVGVKIFSTQQGGPATALAIGLSVTAGMIAFGYVSGGHFNPAITLGNLIAGRIRAVAALAYVVAQVIGAVVGAALVYFVVLASPVLADARAALGTAAAGYGEHSAAQTQLAGVLLAEVIGTAILVGVFLGATAGRRAIAALAPIAVGLATAVLLQFGEIVGNLPFNPARATGQAFFSPSWALEGLWLFWVGPLLGAALAGFVFRGFSNFPAAAPVAGDVPEAGNDGGAAAAGAVQAPAVPATAEAPVDRSRTADTADEARDFFDGKKGQ</sequence>
<reference evidence="11" key="1">
    <citation type="submission" date="2022-07" db="EMBL/GenBank/DDBJ databases">
        <authorList>
            <person name="Wu T."/>
        </authorList>
    </citation>
    <scope>NUCLEOTIDE SEQUENCE</scope>
    <source>
        <strain evidence="11">SD-1</strain>
    </source>
</reference>
<gene>
    <name evidence="11" type="ORF">NL394_13910</name>
</gene>
<keyword evidence="12" id="KW-1185">Reference proteome</keyword>
<feature type="transmembrane region" description="Helical" evidence="10">
    <location>
        <begin position="170"/>
        <end position="189"/>
    </location>
</feature>
<feature type="transmembrane region" description="Helical" evidence="10">
    <location>
        <begin position="21"/>
        <end position="40"/>
    </location>
</feature>
<protein>
    <submittedName>
        <fullName evidence="11">Aquaporin</fullName>
    </submittedName>
</protein>
<evidence type="ECO:0000256" key="2">
    <source>
        <dbReference type="ARBA" id="ARBA00006175"/>
    </source>
</evidence>
<keyword evidence="4" id="KW-1003">Cell membrane</keyword>
<evidence type="ECO:0000256" key="6">
    <source>
        <dbReference type="ARBA" id="ARBA00022989"/>
    </source>
</evidence>
<dbReference type="InterPro" id="IPR023271">
    <property type="entry name" value="Aquaporin-like"/>
</dbReference>
<dbReference type="PROSITE" id="PS00221">
    <property type="entry name" value="MIP"/>
    <property type="match status" value="1"/>
</dbReference>
<dbReference type="PANTHER" id="PTHR19139">
    <property type="entry name" value="AQUAPORIN TRANSPORTER"/>
    <property type="match status" value="1"/>
</dbReference>
<dbReference type="SUPFAM" id="SSF81338">
    <property type="entry name" value="Aquaporin-like"/>
    <property type="match status" value="1"/>
</dbReference>
<evidence type="ECO:0000256" key="3">
    <source>
        <dbReference type="ARBA" id="ARBA00022448"/>
    </source>
</evidence>
<evidence type="ECO:0000313" key="11">
    <source>
        <dbReference type="EMBL" id="UYV96166.1"/>
    </source>
</evidence>
<dbReference type="Pfam" id="PF00230">
    <property type="entry name" value="MIP"/>
    <property type="match status" value="1"/>
</dbReference>
<dbReference type="InterPro" id="IPR022357">
    <property type="entry name" value="MIP_CS"/>
</dbReference>
<keyword evidence="5 8" id="KW-0812">Transmembrane</keyword>
<proteinExistence type="inferred from homology"/>
<feature type="transmembrane region" description="Helical" evidence="10">
    <location>
        <begin position="87"/>
        <end position="112"/>
    </location>
</feature>
<keyword evidence="3 8" id="KW-0813">Transport</keyword>
<evidence type="ECO:0000256" key="9">
    <source>
        <dbReference type="SAM" id="MobiDB-lite"/>
    </source>
</evidence>
<feature type="compositionally biased region" description="Basic and acidic residues" evidence="9">
    <location>
        <begin position="278"/>
        <end position="301"/>
    </location>
</feature>
<dbReference type="PANTHER" id="PTHR19139:SF199">
    <property type="entry name" value="MIP17260P"/>
    <property type="match status" value="1"/>
</dbReference>
<dbReference type="AlphaFoldDB" id="A0AAX3EE67"/>
<name>A0AAX3EE67_PAEUR</name>
<keyword evidence="6 10" id="KW-1133">Transmembrane helix</keyword>
<accession>A0AAX3EE67</accession>
<evidence type="ECO:0000256" key="5">
    <source>
        <dbReference type="ARBA" id="ARBA00022692"/>
    </source>
</evidence>
<feature type="region of interest" description="Disordered" evidence="9">
    <location>
        <begin position="258"/>
        <end position="301"/>
    </location>
</feature>
<evidence type="ECO:0000313" key="12">
    <source>
        <dbReference type="Proteomes" id="UP001163293"/>
    </source>
</evidence>
<dbReference type="GeneID" id="79884452"/>
<dbReference type="RefSeq" id="WP_062097139.1">
    <property type="nucleotide sequence ID" value="NZ_CP014574.1"/>
</dbReference>
<evidence type="ECO:0000256" key="4">
    <source>
        <dbReference type="ARBA" id="ARBA00022475"/>
    </source>
</evidence>
<comment type="subcellular location">
    <subcellularLocation>
        <location evidence="1">Cell membrane</location>
        <topology evidence="1">Multi-pass membrane protein</topology>
    </subcellularLocation>
</comment>
<dbReference type="GO" id="GO:0005886">
    <property type="term" value="C:plasma membrane"/>
    <property type="evidence" value="ECO:0007669"/>
    <property type="project" value="UniProtKB-SubCell"/>
</dbReference>
<evidence type="ECO:0000256" key="8">
    <source>
        <dbReference type="RuleBase" id="RU000477"/>
    </source>
</evidence>
<evidence type="ECO:0000256" key="7">
    <source>
        <dbReference type="ARBA" id="ARBA00023136"/>
    </source>
</evidence>